<feature type="transmembrane region" description="Helical" evidence="1">
    <location>
        <begin position="101"/>
        <end position="123"/>
    </location>
</feature>
<dbReference type="EMBL" id="CP059399">
    <property type="protein sequence ID" value="QLY29773.1"/>
    <property type="molecule type" value="Genomic_DNA"/>
</dbReference>
<keyword evidence="1" id="KW-0812">Transmembrane</keyword>
<keyword evidence="1" id="KW-1133">Transmembrane helix</keyword>
<protein>
    <submittedName>
        <fullName evidence="2">DoxX family protein</fullName>
    </submittedName>
</protein>
<proteinExistence type="predicted"/>
<feature type="transmembrane region" description="Helical" evidence="1">
    <location>
        <begin position="192"/>
        <end position="210"/>
    </location>
</feature>
<dbReference type="KEGG" id="nhu:H0264_31875"/>
<sequence length="450" mass="50021">MSVQTADATVDLVEPVPEEPKGWNPATRILFRFVFVYFGLFCVLFPQILISFLGPFFAKLPEDLVMRYAELPSPIVEWVGRHVFDVEAVVRYDSGSGDQTYFFVMVFCLLVVAAVSTLIWTVLDRRRCEYRRLAGWFLLFIRLCLASQMLLYGFAKAIPTQMPEPSLVALLQPYGDFTLMSVLWSQVGTSPVYQILLGCAEVLGGVLLLLPRTTLAGVLLSLVSMAQVFVLNMTYDVPVKLLSFHLLVLCLVLLAPDARRLTSVLLGGAAGPSTSPQPFHGRAARIAAVVQIVLAIWMSAGFAQTGFEGYREWGPDRPRSELYGIWTVDEFTRAGQPVPPLVTDETRWRRVIFDDVRAVYVQGMNDSFTGLPGAVDGDAHTVVLHQDPAAPPWASFTFERPAFDRLLLTGTLDGQPVTMSLTRMDENQFTLRRNGFHLVQDYPNLGAGTS</sequence>
<feature type="transmembrane region" description="Helical" evidence="1">
    <location>
        <begin position="217"/>
        <end position="235"/>
    </location>
</feature>
<evidence type="ECO:0000313" key="3">
    <source>
        <dbReference type="Proteomes" id="UP000515512"/>
    </source>
</evidence>
<keyword evidence="3" id="KW-1185">Reference proteome</keyword>
<reference evidence="2 3" key="1">
    <citation type="submission" date="2020-07" db="EMBL/GenBank/DDBJ databases">
        <authorList>
            <person name="Zhuang K."/>
            <person name="Ran Y."/>
        </authorList>
    </citation>
    <scope>NUCLEOTIDE SEQUENCE [LARGE SCALE GENOMIC DNA]</scope>
    <source>
        <strain evidence="2 3">WCH-YHL-001</strain>
    </source>
</reference>
<name>A0A7D6V9J7_9NOCA</name>
<feature type="transmembrane region" description="Helical" evidence="1">
    <location>
        <begin position="135"/>
        <end position="155"/>
    </location>
</feature>
<gene>
    <name evidence="2" type="ORF">H0264_31875</name>
</gene>
<accession>A0A7D6V9J7</accession>
<evidence type="ECO:0000313" key="2">
    <source>
        <dbReference type="EMBL" id="QLY29773.1"/>
    </source>
</evidence>
<keyword evidence="1" id="KW-0472">Membrane</keyword>
<dbReference type="Proteomes" id="UP000515512">
    <property type="component" value="Chromosome"/>
</dbReference>
<dbReference type="AlphaFoldDB" id="A0A7D6V9J7"/>
<organism evidence="2 3">
    <name type="scientific">Nocardia huaxiensis</name>
    <dbReference type="NCBI Taxonomy" id="2755382"/>
    <lineage>
        <taxon>Bacteria</taxon>
        <taxon>Bacillati</taxon>
        <taxon>Actinomycetota</taxon>
        <taxon>Actinomycetes</taxon>
        <taxon>Mycobacteriales</taxon>
        <taxon>Nocardiaceae</taxon>
        <taxon>Nocardia</taxon>
    </lineage>
</organism>
<evidence type="ECO:0000256" key="1">
    <source>
        <dbReference type="SAM" id="Phobius"/>
    </source>
</evidence>
<dbReference type="RefSeq" id="WP_181580977.1">
    <property type="nucleotide sequence ID" value="NZ_CP059399.1"/>
</dbReference>
<feature type="transmembrane region" description="Helical" evidence="1">
    <location>
        <begin position="29"/>
        <end position="58"/>
    </location>
</feature>